<sequence length="154" mass="15737">MKARDVIVAQVSLALLAALSVCAQILLVAVAVQTGQDYPEVAHLVGPYSVAAVATVGSGQVLLVCLSRLLAEAAKGPIGRGQAQKWLKVAQVAVVVGVAIPLAVCVHLLFFVQLGGPAVVIGIPTSLIVGFAGVSCLAVLRKALGRMPNADWSH</sequence>
<feature type="chain" id="PRO_5043952732" evidence="2">
    <location>
        <begin position="24"/>
        <end position="154"/>
    </location>
</feature>
<accession>A0AAU7V8L8</accession>
<keyword evidence="1" id="KW-0812">Transmembrane</keyword>
<keyword evidence="1" id="KW-1133">Transmembrane helix</keyword>
<feature type="transmembrane region" description="Helical" evidence="1">
    <location>
        <begin position="47"/>
        <end position="71"/>
    </location>
</feature>
<feature type="signal peptide" evidence="2">
    <location>
        <begin position="1"/>
        <end position="23"/>
    </location>
</feature>
<evidence type="ECO:0000256" key="2">
    <source>
        <dbReference type="SAM" id="SignalP"/>
    </source>
</evidence>
<evidence type="ECO:0000256" key="1">
    <source>
        <dbReference type="SAM" id="Phobius"/>
    </source>
</evidence>
<dbReference type="EMBL" id="CP138335">
    <property type="protein sequence ID" value="XBW08392.1"/>
    <property type="molecule type" value="Genomic_DNA"/>
</dbReference>
<name>A0AAU7V8L8_9ACTO</name>
<dbReference type="RefSeq" id="WP_350258591.1">
    <property type="nucleotide sequence ID" value="NZ_CP138335.1"/>
</dbReference>
<reference evidence="3" key="1">
    <citation type="submission" date="2023-11" db="EMBL/GenBank/DDBJ databases">
        <title>Scrofimicrobium hongkongense sp. nov., isolated from a patient with peritonitis.</title>
        <authorList>
            <person name="Lao H.Y."/>
            <person name="Wong A.Y.P."/>
            <person name="Ng T.L."/>
            <person name="Wong R.Y.L."/>
            <person name="Yau M.C.Y."/>
            <person name="Lam J.Y.W."/>
            <person name="Siu G.K.H."/>
        </authorList>
    </citation>
    <scope>NUCLEOTIDE SEQUENCE</scope>
    <source>
        <strain evidence="3">R131</strain>
    </source>
</reference>
<gene>
    <name evidence="3" type="ORF">SAC06_02220</name>
</gene>
<proteinExistence type="predicted"/>
<organism evidence="3">
    <name type="scientific">Scrofimicrobium appendicitidis</name>
    <dbReference type="NCBI Taxonomy" id="3079930"/>
    <lineage>
        <taxon>Bacteria</taxon>
        <taxon>Bacillati</taxon>
        <taxon>Actinomycetota</taxon>
        <taxon>Actinomycetes</taxon>
        <taxon>Actinomycetales</taxon>
        <taxon>Actinomycetaceae</taxon>
        <taxon>Scrofimicrobium</taxon>
    </lineage>
</organism>
<dbReference type="AlphaFoldDB" id="A0AAU7V8L8"/>
<keyword evidence="2" id="KW-0732">Signal</keyword>
<keyword evidence="1" id="KW-0472">Membrane</keyword>
<feature type="transmembrane region" description="Helical" evidence="1">
    <location>
        <begin position="118"/>
        <end position="140"/>
    </location>
</feature>
<dbReference type="Pfam" id="PF11188">
    <property type="entry name" value="DUF2975"/>
    <property type="match status" value="1"/>
</dbReference>
<feature type="transmembrane region" description="Helical" evidence="1">
    <location>
        <begin position="92"/>
        <end position="112"/>
    </location>
</feature>
<evidence type="ECO:0000313" key="3">
    <source>
        <dbReference type="EMBL" id="XBW08392.1"/>
    </source>
</evidence>
<dbReference type="KEGG" id="sapp:SAC06_02220"/>
<protein>
    <submittedName>
        <fullName evidence="3">DUF2975 domain-containing protein</fullName>
    </submittedName>
</protein>
<dbReference type="InterPro" id="IPR021354">
    <property type="entry name" value="DUF2975"/>
</dbReference>